<organism evidence="4 5">
    <name type="scientific">Clostridium zeae</name>
    <dbReference type="NCBI Taxonomy" id="2759022"/>
    <lineage>
        <taxon>Bacteria</taxon>
        <taxon>Bacillati</taxon>
        <taxon>Bacillota</taxon>
        <taxon>Clostridia</taxon>
        <taxon>Eubacteriales</taxon>
        <taxon>Clostridiaceae</taxon>
        <taxon>Clostridium</taxon>
    </lineage>
</organism>
<evidence type="ECO:0000313" key="5">
    <source>
        <dbReference type="Proteomes" id="UP000663802"/>
    </source>
</evidence>
<sequence>MIYFYPSDDEWSEYLNENNFNYTGYWPTECTRASSANETIIDRWNTIPIPPPPELTPVYITAKTTALLILDMETTICKDPRCISSISKIDTLLTRARRSRMLVVYSLTPTGNLLNIANQIIPLPGDPIVQSSVDKFYKTTLERMLHEEGIKTVIVTGYAANGAVLHTATSAAFRGYNVIVPVDCTSANNPYAEQYTAWHMLNSPGTRNKAILTKVDLMNFLP</sequence>
<dbReference type="Gene3D" id="3.40.50.850">
    <property type="entry name" value="Isochorismatase-like"/>
    <property type="match status" value="1"/>
</dbReference>
<evidence type="ECO:0000259" key="3">
    <source>
        <dbReference type="Pfam" id="PF00857"/>
    </source>
</evidence>
<feature type="domain" description="Isochorismatase-like" evidence="3">
    <location>
        <begin position="65"/>
        <end position="202"/>
    </location>
</feature>
<dbReference type="Pfam" id="PF00857">
    <property type="entry name" value="Isochorismatase"/>
    <property type="match status" value="1"/>
</dbReference>
<dbReference type="CDD" id="cd00431">
    <property type="entry name" value="cysteine_hydrolases"/>
    <property type="match status" value="1"/>
</dbReference>
<dbReference type="InterPro" id="IPR000868">
    <property type="entry name" value="Isochorismatase-like_dom"/>
</dbReference>
<gene>
    <name evidence="4" type="ORF">CSC2_28530</name>
</gene>
<dbReference type="InterPro" id="IPR036380">
    <property type="entry name" value="Isochorismatase-like_sf"/>
</dbReference>
<accession>A0ABQ1EBY9</accession>
<dbReference type="PANTHER" id="PTHR43540">
    <property type="entry name" value="PEROXYUREIDOACRYLATE/UREIDOACRYLATE AMIDOHYDROLASE-RELATED"/>
    <property type="match status" value="1"/>
</dbReference>
<dbReference type="Proteomes" id="UP000663802">
    <property type="component" value="Unassembled WGS sequence"/>
</dbReference>
<keyword evidence="5" id="KW-1185">Reference proteome</keyword>
<evidence type="ECO:0000313" key="4">
    <source>
        <dbReference type="EMBL" id="GFZ32327.1"/>
    </source>
</evidence>
<dbReference type="EMBL" id="BMBA01000002">
    <property type="protein sequence ID" value="GFZ32327.1"/>
    <property type="molecule type" value="Genomic_DNA"/>
</dbReference>
<dbReference type="InterPro" id="IPR050272">
    <property type="entry name" value="Isochorismatase-like_hydrls"/>
</dbReference>
<evidence type="ECO:0000256" key="2">
    <source>
        <dbReference type="ARBA" id="ARBA00022801"/>
    </source>
</evidence>
<comment type="caution">
    <text evidence="4">The sequence shown here is derived from an EMBL/GenBank/DDBJ whole genome shotgun (WGS) entry which is preliminary data.</text>
</comment>
<evidence type="ECO:0000256" key="1">
    <source>
        <dbReference type="ARBA" id="ARBA00006336"/>
    </source>
</evidence>
<comment type="similarity">
    <text evidence="1">Belongs to the isochorismatase family.</text>
</comment>
<keyword evidence="2" id="KW-0378">Hydrolase</keyword>
<proteinExistence type="inferred from homology"/>
<dbReference type="RefSeq" id="WP_206870581.1">
    <property type="nucleotide sequence ID" value="NZ_BMBA01000002.1"/>
</dbReference>
<name>A0ABQ1EBY9_9CLOT</name>
<protein>
    <submittedName>
        <fullName evidence="4">Isochorismatase</fullName>
    </submittedName>
</protein>
<dbReference type="PANTHER" id="PTHR43540:SF6">
    <property type="entry name" value="ISOCHORISMATASE-LIKE DOMAIN-CONTAINING PROTEIN"/>
    <property type="match status" value="1"/>
</dbReference>
<reference evidence="4 5" key="1">
    <citation type="journal article" date="2021" name="Int. J. Syst. Evol. Microbiol.">
        <title>Clostridium zeae sp. nov., isolated from corn silage.</title>
        <authorList>
            <person name="Kobayashi H."/>
            <person name="Tanizawa Y."/>
            <person name="Yagura M."/>
            <person name="Sakamoto M."/>
            <person name="Ohkuma M."/>
            <person name="Tohno M."/>
        </authorList>
    </citation>
    <scope>NUCLEOTIDE SEQUENCE [LARGE SCALE GENOMIC DNA]</scope>
    <source>
        <strain evidence="4 5">CSC2</strain>
    </source>
</reference>
<dbReference type="SUPFAM" id="SSF52499">
    <property type="entry name" value="Isochorismatase-like hydrolases"/>
    <property type="match status" value="1"/>
</dbReference>